<keyword evidence="4 5" id="KW-0472">Membrane</keyword>
<dbReference type="EMBL" id="CP002045">
    <property type="protein sequence ID" value="ADH92756.1"/>
    <property type="molecule type" value="Genomic_DNA"/>
</dbReference>
<dbReference type="AlphaFoldDB" id="D7BPA7"/>
<dbReference type="Proteomes" id="UP000000376">
    <property type="component" value="Chromosome"/>
</dbReference>
<feature type="transmembrane region" description="Helical" evidence="5">
    <location>
        <begin position="252"/>
        <end position="275"/>
    </location>
</feature>
<comment type="subcellular location">
    <subcellularLocation>
        <location evidence="1">Membrane</location>
        <topology evidence="1">Multi-pass membrane protein</topology>
    </subcellularLocation>
</comment>
<dbReference type="STRING" id="644284.Arch_1036"/>
<dbReference type="Gene3D" id="3.30.750.24">
    <property type="entry name" value="STAS domain"/>
    <property type="match status" value="1"/>
</dbReference>
<accession>D7BPA7</accession>
<feature type="transmembrane region" description="Helical" evidence="5">
    <location>
        <begin position="175"/>
        <end position="197"/>
    </location>
</feature>
<feature type="transmembrane region" description="Helical" evidence="5">
    <location>
        <begin position="209"/>
        <end position="232"/>
    </location>
</feature>
<evidence type="ECO:0000256" key="3">
    <source>
        <dbReference type="ARBA" id="ARBA00022989"/>
    </source>
</evidence>
<feature type="transmembrane region" description="Helical" evidence="5">
    <location>
        <begin position="383"/>
        <end position="413"/>
    </location>
</feature>
<dbReference type="GO" id="GO:0055085">
    <property type="term" value="P:transmembrane transport"/>
    <property type="evidence" value="ECO:0007669"/>
    <property type="project" value="InterPro"/>
</dbReference>
<dbReference type="PROSITE" id="PS50801">
    <property type="entry name" value="STAS"/>
    <property type="match status" value="1"/>
</dbReference>
<evidence type="ECO:0000313" key="8">
    <source>
        <dbReference type="Proteomes" id="UP000000376"/>
    </source>
</evidence>
<feature type="transmembrane region" description="Helical" evidence="5">
    <location>
        <begin position="103"/>
        <end position="123"/>
    </location>
</feature>
<gene>
    <name evidence="7" type="ordered locus">Arch_1036</name>
</gene>
<evidence type="ECO:0000259" key="6">
    <source>
        <dbReference type="PROSITE" id="PS50801"/>
    </source>
</evidence>
<evidence type="ECO:0000256" key="4">
    <source>
        <dbReference type="ARBA" id="ARBA00023136"/>
    </source>
</evidence>
<dbReference type="InterPro" id="IPR002645">
    <property type="entry name" value="STAS_dom"/>
</dbReference>
<feature type="transmembrane region" description="Helical" evidence="5">
    <location>
        <begin position="57"/>
        <end position="74"/>
    </location>
</feature>
<dbReference type="GO" id="GO:0016020">
    <property type="term" value="C:membrane"/>
    <property type="evidence" value="ECO:0007669"/>
    <property type="project" value="UniProtKB-SubCell"/>
</dbReference>
<keyword evidence="2 5" id="KW-0812">Transmembrane</keyword>
<dbReference type="SUPFAM" id="SSF52091">
    <property type="entry name" value="SpoIIaa-like"/>
    <property type="match status" value="1"/>
</dbReference>
<sequence length="551" mass="57544">MKPGFGTLPHMRKLLPSWRDWRHVRKTWRADLVAGITVGIVALPLALAFGVSSGVGAAAGLITAVVAGIIAAVFGGSHVQVSGPTGAMVVILAPIVAEHGVSSIMLLSILAGIILVISGVLGLGKAISLIPWSVVEGFTLGIATIIAMQQVPLALGVSIPAGHSTLQSVLLAFQAALWPTSIYTLGIVASVVVLILATEKIAPKLPASLMAVIVSSIAVWLIALNVPVIGKLPHALPAPSAPTLSLYTVEQLIPTACAVAMLAGIESLLSARVAAGMPGQGSYHPDRELVGQGLASIGAGVFGGMPATGAIARTAVNVKSGARSRLAAVTHAIVLLCVVYFVSPLVSQIPLATLAGVLFVTATRMVSPATLRKVTTSTRSDMVVFWMTALVTVTFDLIQAIIIGVLLAAVLAIRHLSRMSGVVRLPLPIPPMPGDEHIALLRLDGSMFFGVADRVAEEIGEYGRDIRVVVFSMSHVGILDASGANALADVISRFERQGIVVYLKGLRPEHLRTARNMKLFGSLPIEDHLFETTEEAVARARQTVQEHVANH</sequence>
<evidence type="ECO:0000256" key="2">
    <source>
        <dbReference type="ARBA" id="ARBA00022692"/>
    </source>
</evidence>
<dbReference type="PANTHER" id="PTHR11814">
    <property type="entry name" value="SULFATE TRANSPORTER"/>
    <property type="match status" value="1"/>
</dbReference>
<dbReference type="KEGG" id="ahe:Arch_1036"/>
<feature type="domain" description="STAS" evidence="6">
    <location>
        <begin position="436"/>
        <end position="540"/>
    </location>
</feature>
<evidence type="ECO:0000256" key="1">
    <source>
        <dbReference type="ARBA" id="ARBA00004141"/>
    </source>
</evidence>
<dbReference type="HOGENOM" id="CLU_003182_13_1_11"/>
<keyword evidence="3 5" id="KW-1133">Transmembrane helix</keyword>
<proteinExistence type="predicted"/>
<dbReference type="InterPro" id="IPR036513">
    <property type="entry name" value="STAS_dom_sf"/>
</dbReference>
<dbReference type="Pfam" id="PF01740">
    <property type="entry name" value="STAS"/>
    <property type="match status" value="1"/>
</dbReference>
<feature type="transmembrane region" description="Helical" evidence="5">
    <location>
        <begin position="326"/>
        <end position="343"/>
    </location>
</feature>
<protein>
    <submittedName>
        <fullName evidence="7">Sulphate transporter</fullName>
    </submittedName>
</protein>
<organism evidence="7 8">
    <name type="scientific">Arcanobacterium haemolyticum (strain ATCC 9345 / DSM 20595 / CCM 5947 / CCUG 17215 / LMG 16163 / NBRC 15585 / NCTC 8452 / 11018)</name>
    <dbReference type="NCBI Taxonomy" id="644284"/>
    <lineage>
        <taxon>Bacteria</taxon>
        <taxon>Bacillati</taxon>
        <taxon>Actinomycetota</taxon>
        <taxon>Actinomycetes</taxon>
        <taxon>Actinomycetales</taxon>
        <taxon>Actinomycetaceae</taxon>
        <taxon>Arcanobacterium</taxon>
    </lineage>
</organism>
<feature type="transmembrane region" description="Helical" evidence="5">
    <location>
        <begin position="135"/>
        <end position="155"/>
    </location>
</feature>
<dbReference type="Pfam" id="PF00916">
    <property type="entry name" value="Sulfate_transp"/>
    <property type="match status" value="1"/>
</dbReference>
<feature type="transmembrane region" description="Helical" evidence="5">
    <location>
        <begin position="32"/>
        <end position="51"/>
    </location>
</feature>
<dbReference type="CDD" id="cd07042">
    <property type="entry name" value="STAS_SulP_like_sulfate_transporter"/>
    <property type="match status" value="1"/>
</dbReference>
<keyword evidence="8" id="KW-1185">Reference proteome</keyword>
<evidence type="ECO:0000313" key="7">
    <source>
        <dbReference type="EMBL" id="ADH92756.1"/>
    </source>
</evidence>
<dbReference type="eggNOG" id="COG0659">
    <property type="taxonomic scope" value="Bacteria"/>
</dbReference>
<dbReference type="InterPro" id="IPR011547">
    <property type="entry name" value="SLC26A/SulP_dom"/>
</dbReference>
<reference evidence="7 8" key="1">
    <citation type="journal article" date="2010" name="Stand. Genomic Sci.">
        <title>Complete genome sequence of Arcanobacterium haemolyticum type strain (11018).</title>
        <authorList>
            <person name="Yasawong M."/>
            <person name="Teshima H."/>
            <person name="Lapidus A."/>
            <person name="Nolan M."/>
            <person name="Lucas S."/>
            <person name="Glavina Del Rio T."/>
            <person name="Tice H."/>
            <person name="Cheng J."/>
            <person name="Bruce D."/>
            <person name="Detter C."/>
            <person name="Tapia R."/>
            <person name="Han C."/>
            <person name="Goodwin L."/>
            <person name="Pitluck S."/>
            <person name="Liolios K."/>
            <person name="Ivanova N."/>
            <person name="Mavromatis K."/>
            <person name="Mikhailova N."/>
            <person name="Pati A."/>
            <person name="Chen A."/>
            <person name="Palaniappan K."/>
            <person name="Land M."/>
            <person name="Hauser L."/>
            <person name="Chang Y."/>
            <person name="Jeffries C."/>
            <person name="Rohde M."/>
            <person name="Sikorski J."/>
            <person name="Pukall R."/>
            <person name="Goker M."/>
            <person name="Woyke T."/>
            <person name="Bristow J."/>
            <person name="Eisen J."/>
            <person name="Markowitz V."/>
            <person name="Hugenholtz P."/>
            <person name="Kyrpides N."/>
            <person name="Klenk H."/>
        </authorList>
    </citation>
    <scope>NUCLEOTIDE SEQUENCE [LARGE SCALE GENOMIC DNA]</scope>
    <source>
        <strain evidence="8">ATCC 9345 / DSM 20595 / CCUG 17215 / LMG 16163 / NBRC 15585 / NCTC 8452 / 11018</strain>
    </source>
</reference>
<dbReference type="InterPro" id="IPR001902">
    <property type="entry name" value="SLC26A/SulP_fam"/>
</dbReference>
<evidence type="ECO:0000256" key="5">
    <source>
        <dbReference type="SAM" id="Phobius"/>
    </source>
</evidence>
<name>D7BPA7_ARCHD</name>